<accession>A0A9N7UYR5</accession>
<evidence type="ECO:0000313" key="1">
    <source>
        <dbReference type="EMBL" id="CAB1440804.1"/>
    </source>
</evidence>
<proteinExistence type="predicted"/>
<reference evidence="1" key="1">
    <citation type="submission" date="2020-03" db="EMBL/GenBank/DDBJ databases">
        <authorList>
            <person name="Weist P."/>
        </authorList>
    </citation>
    <scope>NUCLEOTIDE SEQUENCE</scope>
</reference>
<sequence>MPEYFPHFNRKSEDYDSGHLTARPRRALIHPPWQRHARSAPPPFHLVMDINRRMRMYPLSSLTQMKPRRRRTAAVREEEPRGLHRLSEFGLSYAESLLGPHAVCRVRPELQLPEASARLLTLSCHRKCCSFHFQFVKVQRSETQLRAEEVE</sequence>
<comment type="caution">
    <text evidence="1">The sequence shown here is derived from an EMBL/GenBank/DDBJ whole genome shotgun (WGS) entry which is preliminary data.</text>
</comment>
<gene>
    <name evidence="1" type="ORF">PLEPLA_LOCUS28595</name>
</gene>
<organism evidence="1 2">
    <name type="scientific">Pleuronectes platessa</name>
    <name type="common">European plaice</name>
    <dbReference type="NCBI Taxonomy" id="8262"/>
    <lineage>
        <taxon>Eukaryota</taxon>
        <taxon>Metazoa</taxon>
        <taxon>Chordata</taxon>
        <taxon>Craniata</taxon>
        <taxon>Vertebrata</taxon>
        <taxon>Euteleostomi</taxon>
        <taxon>Actinopterygii</taxon>
        <taxon>Neopterygii</taxon>
        <taxon>Teleostei</taxon>
        <taxon>Neoteleostei</taxon>
        <taxon>Acanthomorphata</taxon>
        <taxon>Carangaria</taxon>
        <taxon>Pleuronectiformes</taxon>
        <taxon>Pleuronectoidei</taxon>
        <taxon>Pleuronectidae</taxon>
        <taxon>Pleuronectes</taxon>
    </lineage>
</organism>
<protein>
    <submittedName>
        <fullName evidence="1">Uncharacterized protein</fullName>
    </submittedName>
</protein>
<dbReference type="AlphaFoldDB" id="A0A9N7UYR5"/>
<feature type="non-terminal residue" evidence="1">
    <location>
        <position position="151"/>
    </location>
</feature>
<evidence type="ECO:0000313" key="2">
    <source>
        <dbReference type="Proteomes" id="UP001153269"/>
    </source>
</evidence>
<name>A0A9N7UYR5_PLEPL</name>
<keyword evidence="2" id="KW-1185">Reference proteome</keyword>
<dbReference type="EMBL" id="CADEAL010002515">
    <property type="protein sequence ID" value="CAB1440804.1"/>
    <property type="molecule type" value="Genomic_DNA"/>
</dbReference>
<dbReference type="Proteomes" id="UP001153269">
    <property type="component" value="Unassembled WGS sequence"/>
</dbReference>